<dbReference type="EMBL" id="PEWY01000044">
    <property type="protein sequence ID" value="PIU37308.1"/>
    <property type="molecule type" value="Genomic_DNA"/>
</dbReference>
<dbReference type="CDD" id="cd09854">
    <property type="entry name" value="PIN_VapC-like"/>
    <property type="match status" value="1"/>
</dbReference>
<sequence length="144" mass="16718">MKLFLDANIIYSASRSEKGASFAIFQLKNKFNLELISSKLAMIEAERNIVEKETLLILNQFYDFLKEISIISVESDKAKVFYKNIIEEKDAPILYGAKLSQENFLITLDKKHFFTEKIKNKKFPFKILTPGDFLYFITSNSPSR</sequence>
<evidence type="ECO:0000313" key="2">
    <source>
        <dbReference type="Proteomes" id="UP000230184"/>
    </source>
</evidence>
<evidence type="ECO:0008006" key="3">
    <source>
        <dbReference type="Google" id="ProtNLM"/>
    </source>
</evidence>
<dbReference type="InterPro" id="IPR029060">
    <property type="entry name" value="PIN-like_dom_sf"/>
</dbReference>
<gene>
    <name evidence="1" type="ORF">COT02_01545</name>
</gene>
<organism evidence="1 2">
    <name type="scientific">Candidatus Roizmanbacteria bacterium CG07_land_8_20_14_0_80_34_15</name>
    <dbReference type="NCBI Taxonomy" id="1974849"/>
    <lineage>
        <taxon>Bacteria</taxon>
        <taxon>Candidatus Roizmaniibacteriota</taxon>
    </lineage>
</organism>
<name>A0A2M6YUY1_9BACT</name>
<accession>A0A2M6YUY1</accession>
<dbReference type="AlphaFoldDB" id="A0A2M6YUY1"/>
<comment type="caution">
    <text evidence="1">The sequence shown here is derived from an EMBL/GenBank/DDBJ whole genome shotgun (WGS) entry which is preliminary data.</text>
</comment>
<reference evidence="2" key="1">
    <citation type="submission" date="2017-09" db="EMBL/GenBank/DDBJ databases">
        <title>Depth-based differentiation of microbial function through sediment-hosted aquifers and enrichment of novel symbionts in the deep terrestrial subsurface.</title>
        <authorList>
            <person name="Probst A.J."/>
            <person name="Ladd B."/>
            <person name="Jarett J.K."/>
            <person name="Geller-Mcgrath D.E."/>
            <person name="Sieber C.M.K."/>
            <person name="Emerson J.B."/>
            <person name="Anantharaman K."/>
            <person name="Thomas B.C."/>
            <person name="Malmstrom R."/>
            <person name="Stieglmeier M."/>
            <person name="Klingl A."/>
            <person name="Woyke T."/>
            <person name="Ryan C.M."/>
            <person name="Banfield J.F."/>
        </authorList>
    </citation>
    <scope>NUCLEOTIDE SEQUENCE [LARGE SCALE GENOMIC DNA]</scope>
</reference>
<protein>
    <recommendedName>
        <fullName evidence="3">PIN domain-containing protein</fullName>
    </recommendedName>
</protein>
<evidence type="ECO:0000313" key="1">
    <source>
        <dbReference type="EMBL" id="PIU37308.1"/>
    </source>
</evidence>
<dbReference type="Proteomes" id="UP000230184">
    <property type="component" value="Unassembled WGS sequence"/>
</dbReference>
<dbReference type="SUPFAM" id="SSF88723">
    <property type="entry name" value="PIN domain-like"/>
    <property type="match status" value="1"/>
</dbReference>
<proteinExistence type="predicted"/>